<dbReference type="InterPro" id="IPR027785">
    <property type="entry name" value="UvrD-like_helicase_C"/>
</dbReference>
<feature type="region of interest" description="Disordered" evidence="6">
    <location>
        <begin position="759"/>
        <end position="781"/>
    </location>
</feature>
<dbReference type="InterPro" id="IPR014016">
    <property type="entry name" value="UvrD-like_ATP-bd"/>
</dbReference>
<feature type="domain" description="UvrD-like helicase ATP-binding" evidence="7">
    <location>
        <begin position="178"/>
        <end position="603"/>
    </location>
</feature>
<evidence type="ECO:0000256" key="1">
    <source>
        <dbReference type="ARBA" id="ARBA00022741"/>
    </source>
</evidence>
<dbReference type="PANTHER" id="PTHR11070">
    <property type="entry name" value="UVRD / RECB / PCRA DNA HELICASE FAMILY MEMBER"/>
    <property type="match status" value="1"/>
</dbReference>
<dbReference type="InterPro" id="IPR000212">
    <property type="entry name" value="DNA_helicase_UvrD/REP"/>
</dbReference>
<evidence type="ECO:0000256" key="2">
    <source>
        <dbReference type="ARBA" id="ARBA00022801"/>
    </source>
</evidence>
<dbReference type="GO" id="GO:0000725">
    <property type="term" value="P:recombinational repair"/>
    <property type="evidence" value="ECO:0007669"/>
    <property type="project" value="TreeGrafter"/>
</dbReference>
<name>A0A1H1HGZ7_9ACTN</name>
<reference evidence="8 9" key="1">
    <citation type="submission" date="2016-10" db="EMBL/GenBank/DDBJ databases">
        <authorList>
            <person name="de Groot N.N."/>
        </authorList>
    </citation>
    <scope>NUCLEOTIDE SEQUENCE [LARGE SCALE GENOMIC DNA]</scope>
    <source>
        <strain evidence="8 9">DSM 43794</strain>
    </source>
</reference>
<dbReference type="Proteomes" id="UP000217103">
    <property type="component" value="Unassembled WGS sequence"/>
</dbReference>
<dbReference type="GO" id="GO:0043138">
    <property type="term" value="F:3'-5' DNA helicase activity"/>
    <property type="evidence" value="ECO:0007669"/>
    <property type="project" value="TreeGrafter"/>
</dbReference>
<dbReference type="GO" id="GO:0016787">
    <property type="term" value="F:hydrolase activity"/>
    <property type="evidence" value="ECO:0007669"/>
    <property type="project" value="UniProtKB-UniRule"/>
</dbReference>
<organism evidence="8 9">
    <name type="scientific">Thermostaphylospora chromogena</name>
    <dbReference type="NCBI Taxonomy" id="35622"/>
    <lineage>
        <taxon>Bacteria</taxon>
        <taxon>Bacillati</taxon>
        <taxon>Actinomycetota</taxon>
        <taxon>Actinomycetes</taxon>
        <taxon>Streptosporangiales</taxon>
        <taxon>Thermomonosporaceae</taxon>
        <taxon>Thermostaphylospora</taxon>
    </lineage>
</organism>
<keyword evidence="1 5" id="KW-0547">Nucleotide-binding</keyword>
<dbReference type="Gene3D" id="3.40.50.300">
    <property type="entry name" value="P-loop containing nucleotide triphosphate hydrolases"/>
    <property type="match status" value="3"/>
</dbReference>
<sequence>MRQTELAKEQAYVARLYRRLDELREYTERRLDDVFGQGAVGTMQNRSERDSFADMYTRRLSQLWAVENALCFGRLDRADGETLYIGRIGLSEDDRRLLIDWRAPVAQPFYRATPASPMGVPRRRHLHTRGRKVVGIDDDLLDLDGLTDADRATLNGEAALLAAVGAKRTGRMRDIVATIQAEQDRIIRSGLDGVLVVQGGPGTGKTVVALHRAAYLLYTHRERLSRRGVLVVGPTPTFLRYIEQVLPSLGETDVLLSTVGEMYPGVDATAREDPRVAAVKGDARMVEVIKRAVQDRQRMPATPVEIDLGDRRLVLEPRTMEAARARGERSGRPHNQARAVVVRHLLNALAKQAARQLGKGSGTVLDQAELADLEEELRTEPAVKAALNRLWPYLTPQRLLIGLYASPERLEYAAPHLTPAERELLRRDPPRLGEKGWWTEADAPLLDEAAEVLGEIDEQVLRASAWMAAEELAAAREIERADREFELKYASEVLQLTGLADIMDAERFAARQRDDEDRRTVAERAAADRTWAFGYVIVDEAQELSPMAWRMIMRRCPTRAMTIVGDIAQAGTVTGARSWDEVLRPYTGGRHRVETLTVNYRTPAELMTVAADVLALIAPDLRVPRSVRETGERPWAVRIGSLSDELGDIVRKEIVDGGRLAVLVPASLAAEAGAAVTAAVPEAAAGPGAAALDAPAAVLTVADAKGLEFDTVIVVEPERILAESPRGTGDLYVALTRATQRLGVVYTGALPGVLARLRPLENDPRRPGGDGTGLGVEGTGR</sequence>
<dbReference type="STRING" id="35622.SAMN04489764_4425"/>
<dbReference type="AlphaFoldDB" id="A0A1H1HGZ7"/>
<dbReference type="GO" id="GO:0005829">
    <property type="term" value="C:cytosol"/>
    <property type="evidence" value="ECO:0007669"/>
    <property type="project" value="TreeGrafter"/>
</dbReference>
<evidence type="ECO:0000259" key="7">
    <source>
        <dbReference type="PROSITE" id="PS51198"/>
    </source>
</evidence>
<feature type="compositionally biased region" description="Basic and acidic residues" evidence="6">
    <location>
        <begin position="759"/>
        <end position="768"/>
    </location>
</feature>
<proteinExistence type="predicted"/>
<feature type="compositionally biased region" description="Gly residues" evidence="6">
    <location>
        <begin position="769"/>
        <end position="781"/>
    </location>
</feature>
<dbReference type="EMBL" id="FNKK01000002">
    <property type="protein sequence ID" value="SDR24659.1"/>
    <property type="molecule type" value="Genomic_DNA"/>
</dbReference>
<dbReference type="GO" id="GO:0003677">
    <property type="term" value="F:DNA binding"/>
    <property type="evidence" value="ECO:0007669"/>
    <property type="project" value="InterPro"/>
</dbReference>
<keyword evidence="4 5" id="KW-0067">ATP-binding</keyword>
<dbReference type="InterPro" id="IPR027417">
    <property type="entry name" value="P-loop_NTPase"/>
</dbReference>
<evidence type="ECO:0000256" key="6">
    <source>
        <dbReference type="SAM" id="MobiDB-lite"/>
    </source>
</evidence>
<evidence type="ECO:0000256" key="4">
    <source>
        <dbReference type="ARBA" id="ARBA00022840"/>
    </source>
</evidence>
<dbReference type="Pfam" id="PF13538">
    <property type="entry name" value="UvrD_C_2"/>
    <property type="match status" value="1"/>
</dbReference>
<evidence type="ECO:0000313" key="9">
    <source>
        <dbReference type="Proteomes" id="UP000217103"/>
    </source>
</evidence>
<dbReference type="PANTHER" id="PTHR11070:SF45">
    <property type="entry name" value="DNA 3'-5' HELICASE"/>
    <property type="match status" value="1"/>
</dbReference>
<protein>
    <submittedName>
        <fullName evidence="8">DNA helicase IV</fullName>
    </submittedName>
</protein>
<evidence type="ECO:0000256" key="5">
    <source>
        <dbReference type="PROSITE-ProRule" id="PRU00560"/>
    </source>
</evidence>
<evidence type="ECO:0000256" key="3">
    <source>
        <dbReference type="ARBA" id="ARBA00022806"/>
    </source>
</evidence>
<evidence type="ECO:0000313" key="8">
    <source>
        <dbReference type="EMBL" id="SDR24659.1"/>
    </source>
</evidence>
<dbReference type="SUPFAM" id="SSF52540">
    <property type="entry name" value="P-loop containing nucleoside triphosphate hydrolases"/>
    <property type="match status" value="1"/>
</dbReference>
<keyword evidence="3 5" id="KW-0347">Helicase</keyword>
<keyword evidence="2 5" id="KW-0378">Hydrolase</keyword>
<feature type="binding site" evidence="5">
    <location>
        <begin position="199"/>
        <end position="206"/>
    </location>
    <ligand>
        <name>ATP</name>
        <dbReference type="ChEBI" id="CHEBI:30616"/>
    </ligand>
</feature>
<dbReference type="GO" id="GO:0005524">
    <property type="term" value="F:ATP binding"/>
    <property type="evidence" value="ECO:0007669"/>
    <property type="project" value="UniProtKB-UniRule"/>
</dbReference>
<gene>
    <name evidence="8" type="ORF">SAMN04489764_4425</name>
</gene>
<dbReference type="OrthoDB" id="9787585at2"/>
<accession>A0A1H1HGZ7</accession>
<dbReference type="PROSITE" id="PS51198">
    <property type="entry name" value="UVRD_HELICASE_ATP_BIND"/>
    <property type="match status" value="1"/>
</dbReference>
<keyword evidence="9" id="KW-1185">Reference proteome</keyword>